<organism evidence="5 6">
    <name type="scientific">Stenotrophomonas maltophilia</name>
    <name type="common">Pseudomonas maltophilia</name>
    <name type="synonym">Xanthomonas maltophilia</name>
    <dbReference type="NCBI Taxonomy" id="40324"/>
    <lineage>
        <taxon>Bacteria</taxon>
        <taxon>Pseudomonadati</taxon>
        <taxon>Pseudomonadota</taxon>
        <taxon>Gammaproteobacteria</taxon>
        <taxon>Lysobacterales</taxon>
        <taxon>Lysobacteraceae</taxon>
        <taxon>Stenotrophomonas</taxon>
        <taxon>Stenotrophomonas maltophilia group</taxon>
    </lineage>
</organism>
<keyword evidence="4" id="KW-0812">Transmembrane</keyword>
<accession>A0A1A6XN70</accession>
<dbReference type="PANTHER" id="PTHR30093:SF34">
    <property type="entry name" value="PREPILIN PEPTIDASE-DEPENDENT PROTEIN D"/>
    <property type="match status" value="1"/>
</dbReference>
<keyword evidence="4" id="KW-1133">Transmembrane helix</keyword>
<dbReference type="InterPro" id="IPR012902">
    <property type="entry name" value="N_methyl_site"/>
</dbReference>
<dbReference type="GO" id="GO:0007155">
    <property type="term" value="P:cell adhesion"/>
    <property type="evidence" value="ECO:0007669"/>
    <property type="project" value="InterPro"/>
</dbReference>
<keyword evidence="4" id="KW-0472">Membrane</keyword>
<evidence type="ECO:0000313" key="6">
    <source>
        <dbReference type="Proteomes" id="UP000092256"/>
    </source>
</evidence>
<dbReference type="EMBL" id="LYVJ01000015">
    <property type="protein sequence ID" value="OBU64408.1"/>
    <property type="molecule type" value="Genomic_DNA"/>
</dbReference>
<dbReference type="InterPro" id="IPR045584">
    <property type="entry name" value="Pilin-like"/>
</dbReference>
<reference evidence="5 6" key="1">
    <citation type="submission" date="2016-05" db="EMBL/GenBank/DDBJ databases">
        <title>Draft Genome Sequences of Stenotrophomonas maltophilia Strains Sm32COP, Sm41DVV, Sm46PAILV, SmF3, SmF22, SmSOFb1 and SmCVFa1, Isolated from Different Manures, in France.</title>
        <authorList>
            <person name="Nazaret S."/>
            <person name="Bodilis J."/>
        </authorList>
    </citation>
    <scope>NUCLEOTIDE SEQUENCE [LARGE SCALE GENOMIC DNA]</scope>
    <source>
        <strain evidence="5 6">Sm46PAILV</strain>
    </source>
</reference>
<dbReference type="GO" id="GO:0043107">
    <property type="term" value="P:type IV pilus-dependent motility"/>
    <property type="evidence" value="ECO:0007669"/>
    <property type="project" value="TreeGrafter"/>
</dbReference>
<evidence type="ECO:0000256" key="1">
    <source>
        <dbReference type="ARBA" id="ARBA00005233"/>
    </source>
</evidence>
<evidence type="ECO:0000313" key="5">
    <source>
        <dbReference type="EMBL" id="OBU64408.1"/>
    </source>
</evidence>
<dbReference type="RefSeq" id="WP_065200571.1">
    <property type="nucleotide sequence ID" value="NZ_LYVJ01000015.1"/>
</dbReference>
<dbReference type="SUPFAM" id="SSF54523">
    <property type="entry name" value="Pili subunits"/>
    <property type="match status" value="1"/>
</dbReference>
<protein>
    <submittedName>
        <fullName evidence="5">Pilin</fullName>
    </submittedName>
</protein>
<gene>
    <name evidence="5" type="ORF">A9K58_17625</name>
</gene>
<keyword evidence="3" id="KW-0281">Fimbrium</keyword>
<dbReference type="GO" id="GO:0044096">
    <property type="term" value="C:type IV pilus"/>
    <property type="evidence" value="ECO:0007669"/>
    <property type="project" value="TreeGrafter"/>
</dbReference>
<dbReference type="NCBIfam" id="TIGR02532">
    <property type="entry name" value="IV_pilin_GFxxxE"/>
    <property type="match status" value="1"/>
</dbReference>
<dbReference type="Proteomes" id="UP000092256">
    <property type="component" value="Unassembled WGS sequence"/>
</dbReference>
<comment type="similarity">
    <text evidence="1 3">Belongs to the N-Me-Phe pilin family.</text>
</comment>
<dbReference type="Gene3D" id="3.30.700.10">
    <property type="entry name" value="Glycoprotein, Type 4 Pilin"/>
    <property type="match status" value="1"/>
</dbReference>
<evidence type="ECO:0000256" key="3">
    <source>
        <dbReference type="RuleBase" id="RU000389"/>
    </source>
</evidence>
<comment type="caution">
    <text evidence="5">The sequence shown here is derived from an EMBL/GenBank/DDBJ whole genome shotgun (WGS) entry which is preliminary data.</text>
</comment>
<evidence type="ECO:0000256" key="4">
    <source>
        <dbReference type="SAM" id="Phobius"/>
    </source>
</evidence>
<sequence length="146" mass="14774">MKNQKGFTLIELMIVVAIIAILAAIALPAYQDYTIRAKVSEGLVQADAAKLAVAETAQSQGILATAVADAAAAGYVSKATTNVASIGIANGVITVTTQATGAKVQPILTLTPAQADLDSPITWTCNLSAGEAKHVPASCRTAAAKP</sequence>
<dbReference type="PROSITE" id="PS00409">
    <property type="entry name" value="PROKAR_NTER_METHYL"/>
    <property type="match status" value="1"/>
</dbReference>
<dbReference type="OrthoDB" id="5767514at2"/>
<dbReference type="AlphaFoldDB" id="A0A1A6XN70"/>
<feature type="transmembrane region" description="Helical" evidence="4">
    <location>
        <begin position="12"/>
        <end position="30"/>
    </location>
</feature>
<keyword evidence="2" id="KW-0488">Methylation</keyword>
<name>A0A1A6XN70_STEMA</name>
<dbReference type="Pfam" id="PF00114">
    <property type="entry name" value="Pilin"/>
    <property type="match status" value="1"/>
</dbReference>
<dbReference type="InterPro" id="IPR001082">
    <property type="entry name" value="Pilin"/>
</dbReference>
<proteinExistence type="inferred from homology"/>
<dbReference type="PANTHER" id="PTHR30093">
    <property type="entry name" value="GENERAL SECRETION PATHWAY PROTEIN G"/>
    <property type="match status" value="1"/>
</dbReference>
<evidence type="ECO:0000256" key="2">
    <source>
        <dbReference type="ARBA" id="ARBA00022481"/>
    </source>
</evidence>
<dbReference type="Pfam" id="PF07963">
    <property type="entry name" value="N_methyl"/>
    <property type="match status" value="1"/>
</dbReference>